<dbReference type="AlphaFoldDB" id="A0AAV4EX39"/>
<name>A0AAV4EX39_9GAST</name>
<organism evidence="1 2">
    <name type="scientific">Elysia marginata</name>
    <dbReference type="NCBI Taxonomy" id="1093978"/>
    <lineage>
        <taxon>Eukaryota</taxon>
        <taxon>Metazoa</taxon>
        <taxon>Spiralia</taxon>
        <taxon>Lophotrochozoa</taxon>
        <taxon>Mollusca</taxon>
        <taxon>Gastropoda</taxon>
        <taxon>Heterobranchia</taxon>
        <taxon>Euthyneura</taxon>
        <taxon>Panpulmonata</taxon>
        <taxon>Sacoglossa</taxon>
        <taxon>Placobranchoidea</taxon>
        <taxon>Plakobranchidae</taxon>
        <taxon>Elysia</taxon>
    </lineage>
</organism>
<accession>A0AAV4EX39</accession>
<evidence type="ECO:0000313" key="1">
    <source>
        <dbReference type="EMBL" id="GFR65110.1"/>
    </source>
</evidence>
<gene>
    <name evidence="1" type="ORF">ElyMa_003648400</name>
</gene>
<proteinExistence type="predicted"/>
<reference evidence="1 2" key="1">
    <citation type="journal article" date="2021" name="Elife">
        <title>Chloroplast acquisition without the gene transfer in kleptoplastic sea slugs, Plakobranchus ocellatus.</title>
        <authorList>
            <person name="Maeda T."/>
            <person name="Takahashi S."/>
            <person name="Yoshida T."/>
            <person name="Shimamura S."/>
            <person name="Takaki Y."/>
            <person name="Nagai Y."/>
            <person name="Toyoda A."/>
            <person name="Suzuki Y."/>
            <person name="Arimoto A."/>
            <person name="Ishii H."/>
            <person name="Satoh N."/>
            <person name="Nishiyama T."/>
            <person name="Hasebe M."/>
            <person name="Maruyama T."/>
            <person name="Minagawa J."/>
            <person name="Obokata J."/>
            <person name="Shigenobu S."/>
        </authorList>
    </citation>
    <scope>NUCLEOTIDE SEQUENCE [LARGE SCALE GENOMIC DNA]</scope>
</reference>
<comment type="caution">
    <text evidence="1">The sequence shown here is derived from an EMBL/GenBank/DDBJ whole genome shotgun (WGS) entry which is preliminary data.</text>
</comment>
<protein>
    <submittedName>
        <fullName evidence="1">Uncharacterized protein</fullName>
    </submittedName>
</protein>
<keyword evidence="2" id="KW-1185">Reference proteome</keyword>
<sequence length="165" mass="19170">MAIKMNMDIMELVFYFWQATSDRDKVGEAFIMSIAGHEAMKPVYTDEFTVESVRRALSAISNRERFSADHQCESRFWNNNMWAMEDMGLMEAMMAPLKVMNLSDIQMAGDYEVVILPLHMDDYYLKGNTLYVNFFRLQADIMGGDELKMDGVEFKKWVERTLNAA</sequence>
<evidence type="ECO:0000313" key="2">
    <source>
        <dbReference type="Proteomes" id="UP000762676"/>
    </source>
</evidence>
<dbReference type="EMBL" id="BMAT01007481">
    <property type="protein sequence ID" value="GFR65110.1"/>
    <property type="molecule type" value="Genomic_DNA"/>
</dbReference>
<dbReference type="Proteomes" id="UP000762676">
    <property type="component" value="Unassembled WGS sequence"/>
</dbReference>